<proteinExistence type="predicted"/>
<sequence>MRDTLERALVAAFADHGPACRAVRPPEPLGKGRTQVCPCAATRRWPATTTPTPAGSPAPVGAAHDLPSITPAEVLATGPDPS</sequence>
<organism evidence="2 3">
    <name type="scientific">Protofrankia coriariae</name>
    <dbReference type="NCBI Taxonomy" id="1562887"/>
    <lineage>
        <taxon>Bacteria</taxon>
        <taxon>Bacillati</taxon>
        <taxon>Actinomycetota</taxon>
        <taxon>Actinomycetes</taxon>
        <taxon>Frankiales</taxon>
        <taxon>Frankiaceae</taxon>
        <taxon>Protofrankia</taxon>
    </lineage>
</organism>
<accession>A0ABR5F1L9</accession>
<feature type="compositionally biased region" description="Low complexity" evidence="1">
    <location>
        <begin position="44"/>
        <end position="63"/>
    </location>
</feature>
<gene>
    <name evidence="2" type="ORF">FrCorBMG51_16505</name>
</gene>
<dbReference type="RefSeq" id="WP_047223949.1">
    <property type="nucleotide sequence ID" value="NZ_JWIO01000028.1"/>
</dbReference>
<keyword evidence="3" id="KW-1185">Reference proteome</keyword>
<evidence type="ECO:0000256" key="1">
    <source>
        <dbReference type="SAM" id="MobiDB-lite"/>
    </source>
</evidence>
<name>A0ABR5F1L9_9ACTN</name>
<evidence type="ECO:0000313" key="2">
    <source>
        <dbReference type="EMBL" id="KLL10613.1"/>
    </source>
</evidence>
<feature type="region of interest" description="Disordered" evidence="1">
    <location>
        <begin position="44"/>
        <end position="82"/>
    </location>
</feature>
<dbReference type="Proteomes" id="UP000035425">
    <property type="component" value="Unassembled WGS sequence"/>
</dbReference>
<dbReference type="EMBL" id="JWIO01000028">
    <property type="protein sequence ID" value="KLL10613.1"/>
    <property type="molecule type" value="Genomic_DNA"/>
</dbReference>
<reference evidence="2 3" key="1">
    <citation type="submission" date="2014-12" db="EMBL/GenBank/DDBJ databases">
        <title>Frankia sp. BMG5.1 draft genome.</title>
        <authorList>
            <person name="Gtari M."/>
            <person name="Ghodhbane-Gtari F."/>
            <person name="Nouioui I."/>
            <person name="Ktari A."/>
            <person name="Hezbri K."/>
            <person name="Mimouni W."/>
            <person name="Sbissi I."/>
            <person name="Ayari A."/>
            <person name="Yamanaka T."/>
            <person name="Normand P."/>
            <person name="Tisa L.S."/>
            <person name="Boudabous A."/>
        </authorList>
    </citation>
    <scope>NUCLEOTIDE SEQUENCE [LARGE SCALE GENOMIC DNA]</scope>
    <source>
        <strain evidence="2 3">BMG5.1</strain>
    </source>
</reference>
<protein>
    <submittedName>
        <fullName evidence="2">Uncharacterized protein</fullName>
    </submittedName>
</protein>
<comment type="caution">
    <text evidence="2">The sequence shown here is derived from an EMBL/GenBank/DDBJ whole genome shotgun (WGS) entry which is preliminary data.</text>
</comment>
<evidence type="ECO:0000313" key="3">
    <source>
        <dbReference type="Proteomes" id="UP000035425"/>
    </source>
</evidence>